<evidence type="ECO:0000313" key="1">
    <source>
        <dbReference type="EMBL" id="TKX23519.1"/>
    </source>
</evidence>
<name>A0A4U7AYT5_9PEZI</name>
<evidence type="ECO:0000313" key="2">
    <source>
        <dbReference type="Proteomes" id="UP000308133"/>
    </source>
</evidence>
<accession>A0A4U7AYT5</accession>
<organism evidence="1 2">
    <name type="scientific">Elsinoe australis</name>
    <dbReference type="NCBI Taxonomy" id="40998"/>
    <lineage>
        <taxon>Eukaryota</taxon>
        <taxon>Fungi</taxon>
        <taxon>Dikarya</taxon>
        <taxon>Ascomycota</taxon>
        <taxon>Pezizomycotina</taxon>
        <taxon>Dothideomycetes</taxon>
        <taxon>Dothideomycetidae</taxon>
        <taxon>Myriangiales</taxon>
        <taxon>Elsinoaceae</taxon>
        <taxon>Elsinoe</taxon>
    </lineage>
</organism>
<dbReference type="AlphaFoldDB" id="A0A4U7AYT5"/>
<reference evidence="1 2" key="1">
    <citation type="submission" date="2018-02" db="EMBL/GenBank/DDBJ databases">
        <title>Draft genome sequences of Elsinoe sp., causing black scab on jojoba.</title>
        <authorList>
            <person name="Stodart B."/>
            <person name="Jeffress S."/>
            <person name="Ash G."/>
            <person name="Arun Chinnappa K."/>
        </authorList>
    </citation>
    <scope>NUCLEOTIDE SEQUENCE [LARGE SCALE GENOMIC DNA]</scope>
    <source>
        <strain evidence="1 2">Hillstone_2</strain>
    </source>
</reference>
<sequence>MALIGLDASDIKDPMTRSDRERKALGNAHPQIRTMAYDLQKPLGRHPSISHSGTFERQGLDWMINQEKTQYKGGLGGDEMSIDKTI</sequence>
<comment type="caution">
    <text evidence="1">The sequence shown here is derived from an EMBL/GenBank/DDBJ whole genome shotgun (WGS) entry which is preliminary data.</text>
</comment>
<protein>
    <submittedName>
        <fullName evidence="1">Uncharacterized protein</fullName>
    </submittedName>
</protein>
<dbReference type="Proteomes" id="UP000308133">
    <property type="component" value="Unassembled WGS sequence"/>
</dbReference>
<proteinExistence type="predicted"/>
<dbReference type="EMBL" id="PTQR01000054">
    <property type="protein sequence ID" value="TKX23519.1"/>
    <property type="molecule type" value="Genomic_DNA"/>
</dbReference>
<gene>
    <name evidence="1" type="ORF">C1H76_4589</name>
</gene>